<evidence type="ECO:0000313" key="1">
    <source>
        <dbReference type="EMBL" id="CAB4160042.1"/>
    </source>
</evidence>
<name>A0A6J5NMS1_9CAUD</name>
<dbReference type="EMBL" id="LR796696">
    <property type="protein sequence ID" value="CAB4160042.1"/>
    <property type="molecule type" value="Genomic_DNA"/>
</dbReference>
<reference evidence="1" key="1">
    <citation type="submission" date="2020-04" db="EMBL/GenBank/DDBJ databases">
        <authorList>
            <person name="Chiriac C."/>
            <person name="Salcher M."/>
            <person name="Ghai R."/>
            <person name="Kavagutti S V."/>
        </authorList>
    </citation>
    <scope>NUCLEOTIDE SEQUENCE</scope>
</reference>
<gene>
    <name evidence="1" type="ORF">UFOVP724_54</name>
</gene>
<accession>A0A6J5NMS1</accession>
<organism evidence="1">
    <name type="scientific">uncultured Caudovirales phage</name>
    <dbReference type="NCBI Taxonomy" id="2100421"/>
    <lineage>
        <taxon>Viruses</taxon>
        <taxon>Duplodnaviria</taxon>
        <taxon>Heunggongvirae</taxon>
        <taxon>Uroviricota</taxon>
        <taxon>Caudoviricetes</taxon>
        <taxon>Peduoviridae</taxon>
        <taxon>Maltschvirus</taxon>
        <taxon>Maltschvirus maltsch</taxon>
    </lineage>
</organism>
<protein>
    <submittedName>
        <fullName evidence="1">Uncharacterized protein</fullName>
    </submittedName>
</protein>
<proteinExistence type="predicted"/>
<sequence>MTMMSKKAVLSFFTNVKHLDQKMKSTLIAYFSDFKSDTRFRVEVKESTIYITSLAGEILAFVNVPSK</sequence>